<evidence type="ECO:0000313" key="2">
    <source>
        <dbReference type="EMBL" id="RRT54201.1"/>
    </source>
</evidence>
<gene>
    <name evidence="2" type="ORF">B296_00036000</name>
</gene>
<dbReference type="AlphaFoldDB" id="A0A426YR51"/>
<accession>A0A426YR51</accession>
<reference evidence="2 3" key="1">
    <citation type="journal article" date="2014" name="Agronomy (Basel)">
        <title>A Draft Genome Sequence for Ensete ventricosum, the Drought-Tolerant Tree Against Hunger.</title>
        <authorList>
            <person name="Harrison J."/>
            <person name="Moore K.A."/>
            <person name="Paszkiewicz K."/>
            <person name="Jones T."/>
            <person name="Grant M."/>
            <person name="Ambacheew D."/>
            <person name="Muzemil S."/>
            <person name="Studholme D.J."/>
        </authorList>
    </citation>
    <scope>NUCLEOTIDE SEQUENCE [LARGE SCALE GENOMIC DNA]</scope>
</reference>
<sequence>MPWPRHKPSNLNERPGEDTPITHHASVLEGQLPFLPSAEGDPSAPTPSRYCRLFDDPRFSPPGFNAGHRIVSIEPQMELYGSFDPNCRDGCRGSKKAALIPDDRTPNGAL</sequence>
<feature type="region of interest" description="Disordered" evidence="1">
    <location>
        <begin position="1"/>
        <end position="21"/>
    </location>
</feature>
<name>A0A426YR51_ENSVE</name>
<evidence type="ECO:0000256" key="1">
    <source>
        <dbReference type="SAM" id="MobiDB-lite"/>
    </source>
</evidence>
<comment type="caution">
    <text evidence="2">The sequence shown here is derived from an EMBL/GenBank/DDBJ whole genome shotgun (WGS) entry which is preliminary data.</text>
</comment>
<dbReference type="EMBL" id="AMZH03010725">
    <property type="protein sequence ID" value="RRT54201.1"/>
    <property type="molecule type" value="Genomic_DNA"/>
</dbReference>
<proteinExistence type="predicted"/>
<evidence type="ECO:0000313" key="3">
    <source>
        <dbReference type="Proteomes" id="UP000287651"/>
    </source>
</evidence>
<dbReference type="Proteomes" id="UP000287651">
    <property type="component" value="Unassembled WGS sequence"/>
</dbReference>
<organism evidence="2 3">
    <name type="scientific">Ensete ventricosum</name>
    <name type="common">Abyssinian banana</name>
    <name type="synonym">Musa ensete</name>
    <dbReference type="NCBI Taxonomy" id="4639"/>
    <lineage>
        <taxon>Eukaryota</taxon>
        <taxon>Viridiplantae</taxon>
        <taxon>Streptophyta</taxon>
        <taxon>Embryophyta</taxon>
        <taxon>Tracheophyta</taxon>
        <taxon>Spermatophyta</taxon>
        <taxon>Magnoliopsida</taxon>
        <taxon>Liliopsida</taxon>
        <taxon>Zingiberales</taxon>
        <taxon>Musaceae</taxon>
        <taxon>Ensete</taxon>
    </lineage>
</organism>
<protein>
    <submittedName>
        <fullName evidence="2">Uncharacterized protein</fullName>
    </submittedName>
</protein>